<dbReference type="InterPro" id="IPR036770">
    <property type="entry name" value="Ankyrin_rpt-contain_sf"/>
</dbReference>
<evidence type="ECO:0000256" key="1">
    <source>
        <dbReference type="SAM" id="MobiDB-lite"/>
    </source>
</evidence>
<dbReference type="Proteomes" id="UP001470230">
    <property type="component" value="Unassembled WGS sequence"/>
</dbReference>
<dbReference type="PANTHER" id="PTHR24159">
    <property type="match status" value="1"/>
</dbReference>
<gene>
    <name evidence="2" type="ORF">M9Y10_000336</name>
</gene>
<dbReference type="Pfam" id="PF12796">
    <property type="entry name" value="Ank_2"/>
    <property type="match status" value="1"/>
</dbReference>
<protein>
    <recommendedName>
        <fullName evidence="4">DUF3447 domain-containing protein</fullName>
    </recommendedName>
</protein>
<proteinExistence type="predicted"/>
<evidence type="ECO:0008006" key="4">
    <source>
        <dbReference type="Google" id="ProtNLM"/>
    </source>
</evidence>
<dbReference type="PANTHER" id="PTHR24159:SF5">
    <property type="entry name" value="ANK_REP_REGION DOMAIN-CONTAINING PROTEIN"/>
    <property type="match status" value="1"/>
</dbReference>
<feature type="region of interest" description="Disordered" evidence="1">
    <location>
        <begin position="736"/>
        <end position="758"/>
    </location>
</feature>
<organism evidence="2 3">
    <name type="scientific">Tritrichomonas musculus</name>
    <dbReference type="NCBI Taxonomy" id="1915356"/>
    <lineage>
        <taxon>Eukaryota</taxon>
        <taxon>Metamonada</taxon>
        <taxon>Parabasalia</taxon>
        <taxon>Tritrichomonadida</taxon>
        <taxon>Tritrichomonadidae</taxon>
        <taxon>Tritrichomonas</taxon>
    </lineage>
</organism>
<dbReference type="Gene3D" id="1.25.40.20">
    <property type="entry name" value="Ankyrin repeat-containing domain"/>
    <property type="match status" value="1"/>
</dbReference>
<dbReference type="EMBL" id="JAPFFF010000001">
    <property type="protein sequence ID" value="KAK8898074.1"/>
    <property type="molecule type" value="Genomic_DNA"/>
</dbReference>
<keyword evidence="3" id="KW-1185">Reference proteome</keyword>
<evidence type="ECO:0000313" key="2">
    <source>
        <dbReference type="EMBL" id="KAK8898074.1"/>
    </source>
</evidence>
<sequence length="758" mass="89265">MLKASSFDQDLYNQLKLISQIQKSVSNLNNENLEEIGNQILQNEQIIEKEENIYLLAQILLNVADYRPKNIETLADFFIYIRQSNSYSNKVNLLEKFIVSFMHSRRPLSISSLFFLRTLFSRNAISLASILNEINTILHNNQESNDITNQQFIDDTLDSDPENIEIILTRILNWFYPEIKSANKDIIKIAKEKYHYQVPKEYQNDDDEETLKKMMETGHSLDILAEIIRNDDIDSFKRYVEHKEGAFHIHHEIKSSIFERCSILLNDPTLLQYSAFFGSIKIFDHLLSLLSNIDPNEDDFILLPHFAIAGGSFDIIHTLEEKGFEFFSGIPTSIKYFQNDILSWILDNHNNFRNGSSNVSPKLPFRLFDYSDPISFYNEFDENRYYECLLNNYRNEYIFNNCSQYSEDEYDIDEDDKKDLNQESDSFSYFDRNKPDNLKFLDIDATFNAIMDSNNYLALFTLFPHGLDINTANEKSQETLLHYAIKKGKLYLVKLLLSVKSIDLSIADINEETPLMYSVIYNRKKIFSYMMNDSKILDSLTDQNYIKMIFYSKVIQPAIGIYNLLIEKWKVDLIGLIDSQDIQCLCNVFTYLPFNLYERQFENAIIHTFDRRDFNIMHLLFSRLLLEKDLYLTGNIEFVNAEDEAYEALEFGNVSQYIESYLKRRKHDKIVNYYTLFNTYIKQTVKPPLYVQDFKDIFGNNFSLSFNTCCIALVFVTKEGENKHIEINFNMSHKKPKLTKKRQQPRKKDINKKRVIID</sequence>
<accession>A0ABR2L3Z4</accession>
<evidence type="ECO:0000313" key="3">
    <source>
        <dbReference type="Proteomes" id="UP001470230"/>
    </source>
</evidence>
<dbReference type="SMART" id="SM00248">
    <property type="entry name" value="ANK"/>
    <property type="match status" value="3"/>
</dbReference>
<name>A0ABR2L3Z4_9EUKA</name>
<comment type="caution">
    <text evidence="2">The sequence shown here is derived from an EMBL/GenBank/DDBJ whole genome shotgun (WGS) entry which is preliminary data.</text>
</comment>
<dbReference type="InterPro" id="IPR002110">
    <property type="entry name" value="Ankyrin_rpt"/>
</dbReference>
<dbReference type="SUPFAM" id="SSF48403">
    <property type="entry name" value="Ankyrin repeat"/>
    <property type="match status" value="1"/>
</dbReference>
<reference evidence="2 3" key="1">
    <citation type="submission" date="2024-04" db="EMBL/GenBank/DDBJ databases">
        <title>Tritrichomonas musculus Genome.</title>
        <authorList>
            <person name="Alves-Ferreira E."/>
            <person name="Grigg M."/>
            <person name="Lorenzi H."/>
            <person name="Galac M."/>
        </authorList>
    </citation>
    <scope>NUCLEOTIDE SEQUENCE [LARGE SCALE GENOMIC DNA]</scope>
    <source>
        <strain evidence="2 3">EAF2021</strain>
    </source>
</reference>